<dbReference type="EMBL" id="JASUXU010000271">
    <property type="protein sequence ID" value="KAK0301762.1"/>
    <property type="molecule type" value="Genomic_DNA"/>
</dbReference>
<sequence>MLTVYIKRRSSFQVNFLFWSPPWDVVRLQWSDRRLFRALVASEIKRREEQAERAWGYSKCNQRRLFVYHKHQDDGLINAKFSTSFKTITPALDLDNGNEVRAELEGEILSDRSPVGSEADTWMIDFSEKTLRKRYEAWGKRISLDERRQVHEPPERTYGEFGAPPELG</sequence>
<organism evidence="2 3">
    <name type="scientific">Friedmanniomyces endolithicus</name>
    <dbReference type="NCBI Taxonomy" id="329885"/>
    <lineage>
        <taxon>Eukaryota</taxon>
        <taxon>Fungi</taxon>
        <taxon>Dikarya</taxon>
        <taxon>Ascomycota</taxon>
        <taxon>Pezizomycotina</taxon>
        <taxon>Dothideomycetes</taxon>
        <taxon>Dothideomycetidae</taxon>
        <taxon>Mycosphaerellales</taxon>
        <taxon>Teratosphaeriaceae</taxon>
        <taxon>Friedmanniomyces</taxon>
    </lineage>
</organism>
<evidence type="ECO:0000313" key="3">
    <source>
        <dbReference type="Proteomes" id="UP001168146"/>
    </source>
</evidence>
<comment type="caution">
    <text evidence="2">The sequence shown here is derived from an EMBL/GenBank/DDBJ whole genome shotgun (WGS) entry which is preliminary data.</text>
</comment>
<reference evidence="2" key="1">
    <citation type="submission" date="2021-12" db="EMBL/GenBank/DDBJ databases">
        <title>Black yeast isolated from Biological Soil Crust.</title>
        <authorList>
            <person name="Kurbessoian T."/>
        </authorList>
    </citation>
    <scope>NUCLEOTIDE SEQUENCE</scope>
    <source>
        <strain evidence="2">CCFEE 5208</strain>
    </source>
</reference>
<evidence type="ECO:0000313" key="2">
    <source>
        <dbReference type="EMBL" id="KAK0301762.1"/>
    </source>
</evidence>
<feature type="compositionally biased region" description="Basic and acidic residues" evidence="1">
    <location>
        <begin position="149"/>
        <end position="158"/>
    </location>
</feature>
<dbReference type="AlphaFoldDB" id="A0AAN6F6Q6"/>
<accession>A0AAN6F6Q6</accession>
<gene>
    <name evidence="2" type="ORF">LTR82_018130</name>
</gene>
<dbReference type="Proteomes" id="UP001168146">
    <property type="component" value="Unassembled WGS sequence"/>
</dbReference>
<feature type="region of interest" description="Disordered" evidence="1">
    <location>
        <begin position="149"/>
        <end position="168"/>
    </location>
</feature>
<evidence type="ECO:0000256" key="1">
    <source>
        <dbReference type="SAM" id="MobiDB-lite"/>
    </source>
</evidence>
<proteinExistence type="predicted"/>
<name>A0AAN6F6Q6_9PEZI</name>
<protein>
    <submittedName>
        <fullName evidence="2">Uncharacterized protein</fullName>
    </submittedName>
</protein>